<evidence type="ECO:0000313" key="2">
    <source>
        <dbReference type="Proteomes" id="UP000183339"/>
    </source>
</evidence>
<organism evidence="1 2">
    <name type="scientific">Nitrosospira multiformis</name>
    <dbReference type="NCBI Taxonomy" id="1231"/>
    <lineage>
        <taxon>Bacteria</taxon>
        <taxon>Pseudomonadati</taxon>
        <taxon>Pseudomonadota</taxon>
        <taxon>Betaproteobacteria</taxon>
        <taxon>Nitrosomonadales</taxon>
        <taxon>Nitrosomonadaceae</taxon>
        <taxon>Nitrosospira</taxon>
    </lineage>
</organism>
<dbReference type="EMBL" id="FOHI01000012">
    <property type="protein sequence ID" value="SET66895.1"/>
    <property type="molecule type" value="Genomic_DNA"/>
</dbReference>
<dbReference type="AlphaFoldDB" id="A0A1I0G848"/>
<reference evidence="1 2" key="1">
    <citation type="submission" date="2016-10" db="EMBL/GenBank/DDBJ databases">
        <authorList>
            <person name="de Groot N.N."/>
        </authorList>
    </citation>
    <scope>NUCLEOTIDE SEQUENCE [LARGE SCALE GENOMIC DNA]</scope>
    <source>
        <strain evidence="1 2">Nl7</strain>
    </source>
</reference>
<protein>
    <submittedName>
        <fullName evidence="1">Uncharacterized protein</fullName>
    </submittedName>
</protein>
<gene>
    <name evidence="1" type="ORF">SAMN05216412_11223</name>
</gene>
<dbReference type="Proteomes" id="UP000183339">
    <property type="component" value="Unassembled WGS sequence"/>
</dbReference>
<accession>A0A1I0G848</accession>
<sequence length="56" mass="6550">MNSMGKIYELVSVRFLFLIIELQVCKVSLLRKKMKYPILVITDIINTDDCGRLLFN</sequence>
<name>A0A1I0G848_9PROT</name>
<evidence type="ECO:0000313" key="1">
    <source>
        <dbReference type="EMBL" id="SET66895.1"/>
    </source>
</evidence>
<proteinExistence type="predicted"/>